<gene>
    <name evidence="3" type="ORF">BWD09_00420</name>
</gene>
<dbReference type="OrthoDB" id="9800856at2"/>
<comment type="caution">
    <text evidence="3">The sequence shown here is derived from an EMBL/GenBank/DDBJ whole genome shotgun (WGS) entry which is preliminary data.</text>
</comment>
<dbReference type="GO" id="GO:0047617">
    <property type="term" value="F:fatty acyl-CoA hydrolase activity"/>
    <property type="evidence" value="ECO:0007669"/>
    <property type="project" value="TreeGrafter"/>
</dbReference>
<dbReference type="InterPro" id="IPR006684">
    <property type="entry name" value="YbgC/YbaW"/>
</dbReference>
<dbReference type="InterPro" id="IPR050563">
    <property type="entry name" value="4-hydroxybenzoyl-CoA_TE"/>
</dbReference>
<dbReference type="GeneID" id="94580651"/>
<keyword evidence="4" id="KW-1185">Reference proteome</keyword>
<dbReference type="SUPFAM" id="SSF54637">
    <property type="entry name" value="Thioesterase/thiol ester dehydrase-isomerase"/>
    <property type="match status" value="1"/>
</dbReference>
<evidence type="ECO:0000256" key="2">
    <source>
        <dbReference type="ARBA" id="ARBA00022801"/>
    </source>
</evidence>
<dbReference type="CDD" id="cd00586">
    <property type="entry name" value="4HBT"/>
    <property type="match status" value="1"/>
</dbReference>
<dbReference type="EMBL" id="MTBO01000001">
    <property type="protein sequence ID" value="OSI18763.1"/>
    <property type="molecule type" value="Genomic_DNA"/>
</dbReference>
<reference evidence="4" key="1">
    <citation type="submission" date="2017-01" db="EMBL/GenBank/DDBJ databases">
        <authorList>
            <person name="Wolfgang W.J."/>
            <person name="Cole J."/>
            <person name="Wroblewski D."/>
            <person name="Mcginnis J."/>
            <person name="Musser K.A."/>
        </authorList>
    </citation>
    <scope>NUCLEOTIDE SEQUENCE [LARGE SCALE GENOMIC DNA]</scope>
    <source>
        <strain evidence="4">DSM 19151</strain>
    </source>
</reference>
<organism evidence="3 4">
    <name type="scientific">Neisseria dentiae</name>
    <dbReference type="NCBI Taxonomy" id="194197"/>
    <lineage>
        <taxon>Bacteria</taxon>
        <taxon>Pseudomonadati</taxon>
        <taxon>Pseudomonadota</taxon>
        <taxon>Betaproteobacteria</taxon>
        <taxon>Neisseriales</taxon>
        <taxon>Neisseriaceae</taxon>
        <taxon>Neisseria</taxon>
    </lineage>
</organism>
<dbReference type="Proteomes" id="UP000193118">
    <property type="component" value="Unassembled WGS sequence"/>
</dbReference>
<dbReference type="PANTHER" id="PTHR31793">
    <property type="entry name" value="4-HYDROXYBENZOYL-COA THIOESTERASE FAMILY MEMBER"/>
    <property type="match status" value="1"/>
</dbReference>
<proteinExistence type="inferred from homology"/>
<dbReference type="Gene3D" id="3.10.129.10">
    <property type="entry name" value="Hotdog Thioesterase"/>
    <property type="match status" value="1"/>
</dbReference>
<dbReference type="Pfam" id="PF13279">
    <property type="entry name" value="4HBT_2"/>
    <property type="match status" value="1"/>
</dbReference>
<dbReference type="InterPro" id="IPR029069">
    <property type="entry name" value="HotDog_dom_sf"/>
</dbReference>
<dbReference type="AlphaFoldDB" id="A0A1X3DFQ6"/>
<protein>
    <submittedName>
        <fullName evidence="3">4-hydroxybenzoyl-CoA thioesterase</fullName>
    </submittedName>
</protein>
<comment type="similarity">
    <text evidence="1">Belongs to the 4-hydroxybenzoyl-CoA thioesterase family.</text>
</comment>
<name>A0A1X3DFQ6_9NEIS</name>
<dbReference type="PANTHER" id="PTHR31793:SF27">
    <property type="entry name" value="NOVEL THIOESTERASE SUPERFAMILY DOMAIN AND SAPOSIN A-TYPE DOMAIN CONTAINING PROTEIN (0610012H03RIK)"/>
    <property type="match status" value="1"/>
</dbReference>
<sequence>MAKHIYCRHSIELEVPFFDVDAMYIVWHGHYVKYLEVARCAFLSAIGYDYNEMGRQGFSWPVVQMNLKYVKPARFGQHIRVEAAVVEIESCLRIDYTISDSESGAKLTKASTTQVAVSLENGEMQFQTPESWLSAVQRHPTFEAV</sequence>
<evidence type="ECO:0000256" key="1">
    <source>
        <dbReference type="ARBA" id="ARBA00005953"/>
    </source>
</evidence>
<accession>A0A1X3DFQ6</accession>
<dbReference type="STRING" id="194197.BWD09_00420"/>
<evidence type="ECO:0000313" key="3">
    <source>
        <dbReference type="EMBL" id="OSI18763.1"/>
    </source>
</evidence>
<evidence type="ECO:0000313" key="4">
    <source>
        <dbReference type="Proteomes" id="UP000193118"/>
    </source>
</evidence>
<dbReference type="RefSeq" id="WP_085364773.1">
    <property type="nucleotide sequence ID" value="NZ_CAUJPZ010000025.1"/>
</dbReference>
<dbReference type="PIRSF" id="PIRSF003230">
    <property type="entry name" value="YbgC"/>
    <property type="match status" value="1"/>
</dbReference>
<keyword evidence="2" id="KW-0378">Hydrolase</keyword>